<organism evidence="10 11">
    <name type="scientific">Penicillium capsulatum</name>
    <dbReference type="NCBI Taxonomy" id="69766"/>
    <lineage>
        <taxon>Eukaryota</taxon>
        <taxon>Fungi</taxon>
        <taxon>Dikarya</taxon>
        <taxon>Ascomycota</taxon>
        <taxon>Pezizomycotina</taxon>
        <taxon>Eurotiomycetes</taxon>
        <taxon>Eurotiomycetidae</taxon>
        <taxon>Eurotiales</taxon>
        <taxon>Aspergillaceae</taxon>
        <taxon>Penicillium</taxon>
    </lineage>
</organism>
<comment type="similarity">
    <text evidence="2 8">Belongs to the Mediator complex subunit 17 family.</text>
</comment>
<dbReference type="PANTHER" id="PTHR13114">
    <property type="entry name" value="MEDIATOR OF RNA POLYMERASE II TRANSCRIPTION SUBUNIT 17"/>
    <property type="match status" value="1"/>
</dbReference>
<dbReference type="AlphaFoldDB" id="A0A9W9HKH0"/>
<evidence type="ECO:0000256" key="2">
    <source>
        <dbReference type="ARBA" id="ARBA00005635"/>
    </source>
</evidence>
<feature type="compositionally biased region" description="Basic and acidic residues" evidence="9">
    <location>
        <begin position="50"/>
        <end position="61"/>
    </location>
</feature>
<dbReference type="GO" id="GO:0016592">
    <property type="term" value="C:mediator complex"/>
    <property type="evidence" value="ECO:0007669"/>
    <property type="project" value="InterPro"/>
</dbReference>
<feature type="region of interest" description="Disordered" evidence="9">
    <location>
        <begin position="50"/>
        <end position="69"/>
    </location>
</feature>
<accession>A0A9W9HKH0</accession>
<evidence type="ECO:0000256" key="7">
    <source>
        <dbReference type="ARBA" id="ARBA00032014"/>
    </source>
</evidence>
<dbReference type="GO" id="GO:0006357">
    <property type="term" value="P:regulation of transcription by RNA polymerase II"/>
    <property type="evidence" value="ECO:0007669"/>
    <property type="project" value="InterPro"/>
</dbReference>
<evidence type="ECO:0000256" key="3">
    <source>
        <dbReference type="ARBA" id="ARBA00019610"/>
    </source>
</evidence>
<evidence type="ECO:0000256" key="1">
    <source>
        <dbReference type="ARBA" id="ARBA00004123"/>
    </source>
</evidence>
<reference evidence="10" key="2">
    <citation type="journal article" date="2023" name="IMA Fungus">
        <title>Comparative genomic study of the Penicillium genus elucidates a diverse pangenome and 15 lateral gene transfer events.</title>
        <authorList>
            <person name="Petersen C."/>
            <person name="Sorensen T."/>
            <person name="Nielsen M.R."/>
            <person name="Sondergaard T.E."/>
            <person name="Sorensen J.L."/>
            <person name="Fitzpatrick D.A."/>
            <person name="Frisvad J.C."/>
            <person name="Nielsen K.L."/>
        </authorList>
    </citation>
    <scope>NUCLEOTIDE SEQUENCE</scope>
    <source>
        <strain evidence="10">IBT 21917</strain>
    </source>
</reference>
<gene>
    <name evidence="8" type="primary">MED17</name>
    <name evidence="10" type="ORF">N7492_009873</name>
</gene>
<protein>
    <recommendedName>
        <fullName evidence="3 8">Mediator of RNA polymerase II transcription subunit 17</fullName>
    </recommendedName>
    <alternativeName>
        <fullName evidence="7 8">Mediator complex subunit 17</fullName>
    </alternativeName>
</protein>
<evidence type="ECO:0000313" key="11">
    <source>
        <dbReference type="Proteomes" id="UP001146351"/>
    </source>
</evidence>
<comment type="function">
    <text evidence="8">Component of the Mediator complex, a coactivator involved in the regulated transcription of nearly all RNA polymerase II-dependent genes. Mediator functions as a bridge to convey information from gene-specific regulatory proteins to the basal RNA polymerase II transcription machinery. Mediator is recruited to promoters by direct interactions with regulatory proteins and serves as a scaffold for the assembly of a functional preinitiation complex with RNA polymerase II and the general transcription factors.</text>
</comment>
<sequence length="621" mass="69438">MSDSFTLPLRPVQEKQDHPDSLPVEIAQINNEWGSFRDVNEEVLRARIAEEERDGTSKTENDAEEVDSTERLEQLYKRRADILQFAMQSHMETMFALDFVSLLLSKHTPRQAETSMSPFLKQAAPLGSLHAEVVTPPPKPESAAQDTSTVSRGWRIQNFTSASNKLLKAATRLEEEVGSEARYWKEVLEVKDKGWKICRLPRERQALGVQYGFMEATPVFRDRGLASLRRGEDGRLVLDKGLVPAGVRFVRVRVKQGSEISSSTMPRDLASINAESVEQRILQARDSVFEEELFQELNREARAMASCGVTTRQNLIQVPVSDDVHILVDLVDDVDDVDQDSPGPNNALADGLAHSFRLLLAFAHRQNLHRRIQIPAPLTTKRRPTPEYHLIRPALAYLQHLSHVRWLEAFLDDIQEVLRASCLDIPEYTTNTFSGQKPTSAPTLESLVGQFLTPIESVFQGGLRSARGSFRVAVRTNLSAPPFGTQFDVSFSYSPISDLKSPGQMGLPFEVESAIAHFLLLDVVCSVSSKDLPNGDKESTRNWKPIYPHLGELLLPSDNPEKHKKLKISLSRHGLSASAYVVRGIGGIRRGLDEVRSRHPAQTWDSTSETPIMDFVVAAAE</sequence>
<keyword evidence="11" id="KW-1185">Reference proteome</keyword>
<dbReference type="Pfam" id="PF10156">
    <property type="entry name" value="Med17"/>
    <property type="match status" value="1"/>
</dbReference>
<dbReference type="OrthoDB" id="5319830at2759"/>
<keyword evidence="8" id="KW-0010">Activator</keyword>
<evidence type="ECO:0000256" key="6">
    <source>
        <dbReference type="ARBA" id="ARBA00023242"/>
    </source>
</evidence>
<evidence type="ECO:0000313" key="10">
    <source>
        <dbReference type="EMBL" id="KAJ5151578.1"/>
    </source>
</evidence>
<proteinExistence type="inferred from homology"/>
<comment type="subunit">
    <text evidence="8">Component of the Mediator complex.</text>
</comment>
<dbReference type="GO" id="GO:0070847">
    <property type="term" value="C:core mediator complex"/>
    <property type="evidence" value="ECO:0007669"/>
    <property type="project" value="TreeGrafter"/>
</dbReference>
<keyword evidence="5 8" id="KW-0804">Transcription</keyword>
<dbReference type="GO" id="GO:0003712">
    <property type="term" value="F:transcription coregulator activity"/>
    <property type="evidence" value="ECO:0007669"/>
    <property type="project" value="InterPro"/>
</dbReference>
<evidence type="ECO:0000256" key="4">
    <source>
        <dbReference type="ARBA" id="ARBA00023015"/>
    </source>
</evidence>
<comment type="subcellular location">
    <subcellularLocation>
        <location evidence="1 8">Nucleus</location>
    </subcellularLocation>
</comment>
<name>A0A9W9HKH0_9EURO</name>
<evidence type="ECO:0000256" key="8">
    <source>
        <dbReference type="RuleBase" id="RU364140"/>
    </source>
</evidence>
<reference evidence="10" key="1">
    <citation type="submission" date="2022-11" db="EMBL/GenBank/DDBJ databases">
        <authorList>
            <person name="Petersen C."/>
        </authorList>
    </citation>
    <scope>NUCLEOTIDE SEQUENCE</scope>
    <source>
        <strain evidence="10">IBT 21917</strain>
    </source>
</reference>
<comment type="caution">
    <text evidence="10">The sequence shown here is derived from an EMBL/GenBank/DDBJ whole genome shotgun (WGS) entry which is preliminary data.</text>
</comment>
<evidence type="ECO:0000256" key="5">
    <source>
        <dbReference type="ARBA" id="ARBA00023163"/>
    </source>
</evidence>
<dbReference type="Proteomes" id="UP001146351">
    <property type="component" value="Unassembled WGS sequence"/>
</dbReference>
<feature type="region of interest" description="Disordered" evidence="9">
    <location>
        <begin position="1"/>
        <end position="20"/>
    </location>
</feature>
<evidence type="ECO:0000256" key="9">
    <source>
        <dbReference type="SAM" id="MobiDB-lite"/>
    </source>
</evidence>
<dbReference type="EMBL" id="JAPQKO010000008">
    <property type="protein sequence ID" value="KAJ5151578.1"/>
    <property type="molecule type" value="Genomic_DNA"/>
</dbReference>
<dbReference type="PANTHER" id="PTHR13114:SF7">
    <property type="entry name" value="MEDIATOR OF RNA POLYMERASE II TRANSCRIPTION SUBUNIT 17"/>
    <property type="match status" value="1"/>
</dbReference>
<keyword evidence="4 8" id="KW-0805">Transcription regulation</keyword>
<dbReference type="InterPro" id="IPR019313">
    <property type="entry name" value="Mediator_Med17"/>
</dbReference>
<keyword evidence="6 8" id="KW-0539">Nucleus</keyword>
<dbReference type="Gene3D" id="6.10.250.2620">
    <property type="match status" value="1"/>
</dbReference>